<keyword evidence="3" id="KW-0342">GTP-binding</keyword>
<name>A0AAV7V490_PLEWA</name>
<dbReference type="PANTHER" id="PTHR10903">
    <property type="entry name" value="GTPASE, IMAP FAMILY MEMBER-RELATED"/>
    <property type="match status" value="1"/>
</dbReference>
<reference evidence="6" key="1">
    <citation type="journal article" date="2022" name="bioRxiv">
        <title>Sequencing and chromosome-scale assembly of the giantPleurodeles waltlgenome.</title>
        <authorList>
            <person name="Brown T."/>
            <person name="Elewa A."/>
            <person name="Iarovenko S."/>
            <person name="Subramanian E."/>
            <person name="Araus A.J."/>
            <person name="Petzold A."/>
            <person name="Susuki M."/>
            <person name="Suzuki K.-i.T."/>
            <person name="Hayashi T."/>
            <person name="Toyoda A."/>
            <person name="Oliveira C."/>
            <person name="Osipova E."/>
            <person name="Leigh N.D."/>
            <person name="Simon A."/>
            <person name="Yun M.H."/>
        </authorList>
    </citation>
    <scope>NUCLEOTIDE SEQUENCE</scope>
    <source>
        <strain evidence="6">20211129_DDA</strain>
        <tissue evidence="6">Liver</tissue>
    </source>
</reference>
<gene>
    <name evidence="6" type="ORF">NDU88_000119</name>
</gene>
<keyword evidence="2" id="KW-0547">Nucleotide-binding</keyword>
<dbReference type="InterPro" id="IPR025662">
    <property type="entry name" value="Sigma_54_int_dom_ATP-bd_1"/>
</dbReference>
<dbReference type="PROSITE" id="PS51720">
    <property type="entry name" value="G_AIG1"/>
    <property type="match status" value="1"/>
</dbReference>
<evidence type="ECO:0000256" key="4">
    <source>
        <dbReference type="SAM" id="Coils"/>
    </source>
</evidence>
<evidence type="ECO:0000313" key="6">
    <source>
        <dbReference type="EMBL" id="KAJ1196248.1"/>
    </source>
</evidence>
<dbReference type="Proteomes" id="UP001066276">
    <property type="component" value="Chromosome 2_1"/>
</dbReference>
<dbReference type="EMBL" id="JANPWB010000003">
    <property type="protein sequence ID" value="KAJ1196248.1"/>
    <property type="molecule type" value="Genomic_DNA"/>
</dbReference>
<comment type="caution">
    <text evidence="6">The sequence shown here is derived from an EMBL/GenBank/DDBJ whole genome shotgun (WGS) entry which is preliminary data.</text>
</comment>
<dbReference type="Pfam" id="PF04548">
    <property type="entry name" value="AIG1"/>
    <property type="match status" value="1"/>
</dbReference>
<protein>
    <recommendedName>
        <fullName evidence="5">AIG1-type G domain-containing protein</fullName>
    </recommendedName>
</protein>
<organism evidence="6 7">
    <name type="scientific">Pleurodeles waltl</name>
    <name type="common">Iberian ribbed newt</name>
    <dbReference type="NCBI Taxonomy" id="8319"/>
    <lineage>
        <taxon>Eukaryota</taxon>
        <taxon>Metazoa</taxon>
        <taxon>Chordata</taxon>
        <taxon>Craniata</taxon>
        <taxon>Vertebrata</taxon>
        <taxon>Euteleostomi</taxon>
        <taxon>Amphibia</taxon>
        <taxon>Batrachia</taxon>
        <taxon>Caudata</taxon>
        <taxon>Salamandroidea</taxon>
        <taxon>Salamandridae</taxon>
        <taxon>Pleurodelinae</taxon>
        <taxon>Pleurodeles</taxon>
    </lineage>
</organism>
<dbReference type="PROSITE" id="PS00675">
    <property type="entry name" value="SIGMA54_INTERACT_1"/>
    <property type="match status" value="1"/>
</dbReference>
<dbReference type="SUPFAM" id="SSF52540">
    <property type="entry name" value="P-loop containing nucleoside triphosphate hydrolases"/>
    <property type="match status" value="1"/>
</dbReference>
<proteinExistence type="inferred from homology"/>
<dbReference type="AlphaFoldDB" id="A0AAV7V490"/>
<dbReference type="FunFam" id="3.40.50.300:FF:000366">
    <property type="entry name" value="GTPase, IMAP family member 2"/>
    <property type="match status" value="1"/>
</dbReference>
<dbReference type="InterPro" id="IPR027417">
    <property type="entry name" value="P-loop_NTPase"/>
</dbReference>
<evidence type="ECO:0000313" key="7">
    <source>
        <dbReference type="Proteomes" id="UP001066276"/>
    </source>
</evidence>
<comment type="similarity">
    <text evidence="1">Belongs to the TRAFAC class TrmE-Era-EngA-EngB-Septin-like GTPase superfamily. AIG1/Toc34/Toc159-like paraseptin GTPase family. IAN subfamily.</text>
</comment>
<evidence type="ECO:0000256" key="1">
    <source>
        <dbReference type="ARBA" id="ARBA00008535"/>
    </source>
</evidence>
<dbReference type="GO" id="GO:0005525">
    <property type="term" value="F:GTP binding"/>
    <property type="evidence" value="ECO:0007669"/>
    <property type="project" value="UniProtKB-KW"/>
</dbReference>
<feature type="domain" description="AIG1-type G" evidence="5">
    <location>
        <begin position="29"/>
        <end position="231"/>
    </location>
</feature>
<keyword evidence="4" id="KW-0175">Coiled coil</keyword>
<dbReference type="InterPro" id="IPR045058">
    <property type="entry name" value="GIMA/IAN/Toc"/>
</dbReference>
<evidence type="ECO:0000256" key="2">
    <source>
        <dbReference type="ARBA" id="ARBA00022741"/>
    </source>
</evidence>
<evidence type="ECO:0000259" key="5">
    <source>
        <dbReference type="PROSITE" id="PS51720"/>
    </source>
</evidence>
<accession>A0AAV7V490</accession>
<dbReference type="InterPro" id="IPR006703">
    <property type="entry name" value="G_AIG1"/>
</dbReference>
<sequence length="425" mass="46883">MMLLTFQAWKREACSVATRMMKRFRDSQHEDLRIVLIGETGVGKRVLECIGSEGAVLKSAAVSRSVATLCEKKTCSRGGRTLTLVDAPGLLGSTRSREELAEEIGQCVVMSSRGPHAILVVLSVGQFTKAQGEAVRIVQDLFGEETGKYTIVIFATEYGFKKDEMHAIIQESKGNIKEMIAKCGNRVCTIDMSATGERNDWQVSKLLTMIDQMVLESGGSCYSNTMWQEAEKELQKRIEDISKKYKEQHQKEEAEVKHQHDKLFEILKKEPESPDKSKRLEELTLEVKARLEEMEKHNQIRQRGVQDKAEEDVLQSMQGKMEVGGPLGMVIGAAMGKVVGGPLGMFVGGPVGILVGGALGGAVGGTVGGIIMADEYWDTDDNYFYEEDPARSFQQNLVHALDAGVRQMVKAIAPLKHPLYGIAQQ</sequence>
<dbReference type="Gene3D" id="3.40.50.300">
    <property type="entry name" value="P-loop containing nucleotide triphosphate hydrolases"/>
    <property type="match status" value="1"/>
</dbReference>
<keyword evidence="7" id="KW-1185">Reference proteome</keyword>
<evidence type="ECO:0000256" key="3">
    <source>
        <dbReference type="ARBA" id="ARBA00023134"/>
    </source>
</evidence>
<dbReference type="PANTHER" id="PTHR10903:SF184">
    <property type="entry name" value="GTP-BINDING PROTEIN A"/>
    <property type="match status" value="1"/>
</dbReference>
<feature type="coiled-coil region" evidence="4">
    <location>
        <begin position="231"/>
        <end position="300"/>
    </location>
</feature>